<evidence type="ECO:0000313" key="15">
    <source>
        <dbReference type="Proteomes" id="UP000244173"/>
    </source>
</evidence>
<evidence type="ECO:0000259" key="13">
    <source>
        <dbReference type="PROSITE" id="PS50112"/>
    </source>
</evidence>
<comment type="similarity">
    <text evidence="10">Belongs to the methyl-accepting chemotaxis (MCP) protein family.</text>
</comment>
<dbReference type="Proteomes" id="UP000244173">
    <property type="component" value="Chromosome"/>
</dbReference>
<evidence type="ECO:0000256" key="1">
    <source>
        <dbReference type="ARBA" id="ARBA00004429"/>
    </source>
</evidence>
<evidence type="ECO:0000256" key="10">
    <source>
        <dbReference type="ARBA" id="ARBA00029447"/>
    </source>
</evidence>
<dbReference type="Gene3D" id="1.10.287.950">
    <property type="entry name" value="Methyl-accepting chemotaxis protein"/>
    <property type="match status" value="1"/>
</dbReference>
<keyword evidence="15" id="KW-1185">Reference proteome</keyword>
<dbReference type="PROSITE" id="PS50111">
    <property type="entry name" value="CHEMOTAXIS_TRANSDUC_2"/>
    <property type="match status" value="1"/>
</dbReference>
<protein>
    <submittedName>
        <fullName evidence="14">Chemotaxis protein</fullName>
    </submittedName>
</protein>
<dbReference type="FunFam" id="1.10.287.950:FF:000001">
    <property type="entry name" value="Methyl-accepting chemotaxis sensory transducer"/>
    <property type="match status" value="1"/>
</dbReference>
<dbReference type="PANTHER" id="PTHR32089">
    <property type="entry name" value="METHYL-ACCEPTING CHEMOTAXIS PROTEIN MCPB"/>
    <property type="match status" value="1"/>
</dbReference>
<evidence type="ECO:0000256" key="6">
    <source>
        <dbReference type="ARBA" id="ARBA00022692"/>
    </source>
</evidence>
<name>A0A2U3TGX5_9NEIS</name>
<dbReference type="EMBL" id="CP028519">
    <property type="protein sequence ID" value="AVY92645.1"/>
    <property type="molecule type" value="Genomic_DNA"/>
</dbReference>
<dbReference type="InterPro" id="IPR013655">
    <property type="entry name" value="PAS_fold_3"/>
</dbReference>
<dbReference type="GO" id="GO:0005886">
    <property type="term" value="C:plasma membrane"/>
    <property type="evidence" value="ECO:0007669"/>
    <property type="project" value="UniProtKB-SubCell"/>
</dbReference>
<dbReference type="InterPro" id="IPR004089">
    <property type="entry name" value="MCPsignal_dom"/>
</dbReference>
<dbReference type="PANTHER" id="PTHR32089:SF74">
    <property type="entry name" value="METHYL-ACCEPTING CHEMOTAXIS PROTEIN AER"/>
    <property type="match status" value="1"/>
</dbReference>
<keyword evidence="8" id="KW-0472">Membrane</keyword>
<gene>
    <name evidence="14" type="ORF">DAI18_00235</name>
</gene>
<dbReference type="InterPro" id="IPR035965">
    <property type="entry name" value="PAS-like_dom_sf"/>
</dbReference>
<reference evidence="14 15" key="1">
    <citation type="submission" date="2018-04" db="EMBL/GenBank/DDBJ databases">
        <title>Denitrifier Microvirgula.</title>
        <authorList>
            <person name="Anderson E."/>
            <person name="Jang J."/>
            <person name="Ishii S."/>
        </authorList>
    </citation>
    <scope>NUCLEOTIDE SEQUENCE [LARGE SCALE GENOMIC DNA]</scope>
    <source>
        <strain evidence="14 15">BE2.4</strain>
    </source>
</reference>
<dbReference type="Pfam" id="PF00015">
    <property type="entry name" value="MCPsignal"/>
    <property type="match status" value="1"/>
</dbReference>
<organism evidence="14 15">
    <name type="scientific">Microvirgula aerodenitrificans</name>
    <dbReference type="NCBI Taxonomy" id="57480"/>
    <lineage>
        <taxon>Bacteria</taxon>
        <taxon>Pseudomonadati</taxon>
        <taxon>Pseudomonadota</taxon>
        <taxon>Betaproteobacteria</taxon>
        <taxon>Neisseriales</taxon>
        <taxon>Aquaspirillaceae</taxon>
        <taxon>Microvirgula</taxon>
    </lineage>
</organism>
<evidence type="ECO:0000313" key="14">
    <source>
        <dbReference type="EMBL" id="AVY92645.1"/>
    </source>
</evidence>
<dbReference type="Gene3D" id="3.30.450.20">
    <property type="entry name" value="PAS domain"/>
    <property type="match status" value="1"/>
</dbReference>
<dbReference type="FunFam" id="3.30.450.20:FF:000046">
    <property type="entry name" value="Aerotaxis sensor receptor"/>
    <property type="match status" value="1"/>
</dbReference>
<dbReference type="InterPro" id="IPR000014">
    <property type="entry name" value="PAS"/>
</dbReference>
<evidence type="ECO:0000256" key="5">
    <source>
        <dbReference type="ARBA" id="ARBA00022519"/>
    </source>
</evidence>
<comment type="subcellular location">
    <subcellularLocation>
        <location evidence="1">Cell inner membrane</location>
        <topology evidence="1">Multi-pass membrane protein</topology>
    </subcellularLocation>
</comment>
<evidence type="ECO:0000256" key="8">
    <source>
        <dbReference type="ARBA" id="ARBA00023136"/>
    </source>
</evidence>
<dbReference type="NCBIfam" id="TIGR00229">
    <property type="entry name" value="sensory_box"/>
    <property type="match status" value="1"/>
</dbReference>
<dbReference type="SMART" id="SM00283">
    <property type="entry name" value="MA"/>
    <property type="match status" value="1"/>
</dbReference>
<keyword evidence="5" id="KW-0997">Cell inner membrane</keyword>
<dbReference type="STRING" id="1122240.GCA_000620105_02870"/>
<keyword evidence="4" id="KW-0145">Chemotaxis</keyword>
<keyword evidence="9 11" id="KW-0807">Transducer</keyword>
<keyword evidence="7" id="KW-1133">Transmembrane helix</keyword>
<dbReference type="GO" id="GO:0007165">
    <property type="term" value="P:signal transduction"/>
    <property type="evidence" value="ECO:0007669"/>
    <property type="project" value="UniProtKB-KW"/>
</dbReference>
<evidence type="ECO:0000256" key="9">
    <source>
        <dbReference type="ARBA" id="ARBA00023224"/>
    </source>
</evidence>
<dbReference type="PROSITE" id="PS50112">
    <property type="entry name" value="PAS"/>
    <property type="match status" value="1"/>
</dbReference>
<dbReference type="AlphaFoldDB" id="A0A2U3TGX5"/>
<proteinExistence type="inferred from homology"/>
<feature type="domain" description="Methyl-accepting transducer" evidence="12">
    <location>
        <begin position="299"/>
        <end position="535"/>
    </location>
</feature>
<evidence type="ECO:0000256" key="7">
    <source>
        <dbReference type="ARBA" id="ARBA00022989"/>
    </source>
</evidence>
<feature type="domain" description="PAS" evidence="13">
    <location>
        <begin position="70"/>
        <end position="125"/>
    </location>
</feature>
<evidence type="ECO:0000256" key="4">
    <source>
        <dbReference type="ARBA" id="ARBA00022500"/>
    </source>
</evidence>
<dbReference type="SMART" id="SM00086">
    <property type="entry name" value="PAC"/>
    <property type="match status" value="1"/>
</dbReference>
<sequence length="575" mass="62860">MQIVDAFLRPLQGGVPVFRTISAFSRKGGVRLRHGDGVPCFCIKESELFMRDNQPVTSKEVLYPRHAQLITTTDLQGDITFANDDFVAVSGFSREELVGQHHNIIRHPDMPAAAFRDMWQTIQSGRSWKGMVKNRCKNGDYYWVDAYVTPILKNGQVVEYQSVRTQPDEQARARAERLYRTWRRGRQAWRMPGQKSAWGTRMALVAGMPATALAGLAASSGDLLMAGSALLAAVASGGGVMALLTPFRRLVNEASPWGEGHPDLAYLYSGRRDELGRIRYSLLTRTSEMRAIVARLENTCHYLLRSKKRSDAFVEQSNQAILGQGQHVEHIASAMASMLDGQHQVAQSSARVAEASTASRQATLQGREQLERMVQAIDRLAASLDGTRATVSALEQRNQRISKVIDVITDVAEQTNLLALNAAIEAARAGEAGRGFAVVADEVRSLAQRTQESTRDIRDIILGLVTETRACVEAISGGVETSQQTVSLAGETDRAFGMILESVGNIHELAASVDRAMAEQSVLSEQTSSQMRVLRESANRAVDASREAGNEAGKLGRQVDNLNSLAGHFIASLSK</sequence>
<dbReference type="InterPro" id="IPR001610">
    <property type="entry name" value="PAC"/>
</dbReference>
<evidence type="ECO:0000256" key="11">
    <source>
        <dbReference type="PROSITE-ProRule" id="PRU00284"/>
    </source>
</evidence>
<keyword evidence="6" id="KW-0812">Transmembrane</keyword>
<accession>A0A2U3TGX5</accession>
<dbReference type="KEGG" id="maer:DAI18_00235"/>
<keyword evidence="2" id="KW-1003">Cell membrane</keyword>
<keyword evidence="3" id="KW-0488">Methylation</keyword>
<dbReference type="GO" id="GO:0052131">
    <property type="term" value="P:positive aerotaxis"/>
    <property type="evidence" value="ECO:0007669"/>
    <property type="project" value="UniProtKB-ARBA"/>
</dbReference>
<evidence type="ECO:0000259" key="12">
    <source>
        <dbReference type="PROSITE" id="PS50111"/>
    </source>
</evidence>
<dbReference type="SUPFAM" id="SSF55785">
    <property type="entry name" value="PYP-like sensor domain (PAS domain)"/>
    <property type="match status" value="1"/>
</dbReference>
<dbReference type="CDD" id="cd11386">
    <property type="entry name" value="MCP_signal"/>
    <property type="match status" value="1"/>
</dbReference>
<dbReference type="CDD" id="cd00130">
    <property type="entry name" value="PAS"/>
    <property type="match status" value="1"/>
</dbReference>
<evidence type="ECO:0000256" key="3">
    <source>
        <dbReference type="ARBA" id="ARBA00022481"/>
    </source>
</evidence>
<dbReference type="SUPFAM" id="SSF58104">
    <property type="entry name" value="Methyl-accepting chemotaxis protein (MCP) signaling domain"/>
    <property type="match status" value="1"/>
</dbReference>
<evidence type="ECO:0000256" key="2">
    <source>
        <dbReference type="ARBA" id="ARBA00022475"/>
    </source>
</evidence>
<dbReference type="Pfam" id="PF08447">
    <property type="entry name" value="PAS_3"/>
    <property type="match status" value="1"/>
</dbReference>